<feature type="transmembrane region" description="Helical" evidence="3">
    <location>
        <begin position="488"/>
        <end position="511"/>
    </location>
</feature>
<feature type="transmembrane region" description="Helical" evidence="3">
    <location>
        <begin position="308"/>
        <end position="329"/>
    </location>
</feature>
<feature type="transmembrane region" description="Helical" evidence="3">
    <location>
        <begin position="53"/>
        <end position="75"/>
    </location>
</feature>
<feature type="transmembrane region" description="Helical" evidence="3">
    <location>
        <begin position="150"/>
        <end position="171"/>
    </location>
</feature>
<feature type="transmembrane region" description="Helical" evidence="3">
    <location>
        <begin position="12"/>
        <end position="33"/>
    </location>
</feature>
<evidence type="ECO:0000256" key="3">
    <source>
        <dbReference type="SAM" id="Phobius"/>
    </source>
</evidence>
<dbReference type="InterPro" id="IPR050375">
    <property type="entry name" value="MFS_TsgA-like"/>
</dbReference>
<dbReference type="AlphaFoldDB" id="A0A246B7L1"/>
<comment type="caution">
    <text evidence="4">The sequence shown here is derived from an EMBL/GenBank/DDBJ whole genome shotgun (WGS) entry which is preliminary data.</text>
</comment>
<dbReference type="EMBL" id="JASZ02000030">
    <property type="protein sequence ID" value="OWK97371.1"/>
    <property type="molecule type" value="Genomic_DNA"/>
</dbReference>
<feature type="transmembrane region" description="Helical" evidence="3">
    <location>
        <begin position="464"/>
        <end position="482"/>
    </location>
</feature>
<feature type="transmembrane region" description="Helical" evidence="3">
    <location>
        <begin position="111"/>
        <end position="138"/>
    </location>
</feature>
<reference evidence="4 5" key="1">
    <citation type="submission" date="2017-05" db="EMBL/GenBank/DDBJ databases">
        <title>Genome of Chryseobacterium haifense.</title>
        <authorList>
            <person name="Newman J.D."/>
        </authorList>
    </citation>
    <scope>NUCLEOTIDE SEQUENCE [LARGE SCALE GENOMIC DNA]</scope>
    <source>
        <strain evidence="4 5">DSM 19056</strain>
    </source>
</reference>
<dbReference type="Gene3D" id="1.20.1250.20">
    <property type="entry name" value="MFS general substrate transporter like domains"/>
    <property type="match status" value="2"/>
</dbReference>
<keyword evidence="2" id="KW-1003">Cell membrane</keyword>
<keyword evidence="5" id="KW-1185">Reference proteome</keyword>
<feature type="transmembrane region" description="Helical" evidence="3">
    <location>
        <begin position="341"/>
        <end position="362"/>
    </location>
</feature>
<feature type="transmembrane region" description="Helical" evidence="3">
    <location>
        <begin position="523"/>
        <end position="540"/>
    </location>
</feature>
<gene>
    <name evidence="4" type="ORF">AP75_11620</name>
</gene>
<evidence type="ECO:0000313" key="4">
    <source>
        <dbReference type="EMBL" id="OWK97371.1"/>
    </source>
</evidence>
<dbReference type="GO" id="GO:0005886">
    <property type="term" value="C:plasma membrane"/>
    <property type="evidence" value="ECO:0007669"/>
    <property type="project" value="UniProtKB-SubCell"/>
</dbReference>
<dbReference type="InterPro" id="IPR036259">
    <property type="entry name" value="MFS_trans_sf"/>
</dbReference>
<feature type="transmembrane region" description="Helical" evidence="3">
    <location>
        <begin position="440"/>
        <end position="457"/>
    </location>
</feature>
<keyword evidence="3" id="KW-0472">Membrane</keyword>
<dbReference type="SUPFAM" id="SSF103473">
    <property type="entry name" value="MFS general substrate transporter"/>
    <property type="match status" value="1"/>
</dbReference>
<evidence type="ECO:0000256" key="1">
    <source>
        <dbReference type="ARBA" id="ARBA00004429"/>
    </source>
</evidence>
<protein>
    <submittedName>
        <fullName evidence="4">MFS transporter</fullName>
    </submittedName>
</protein>
<dbReference type="PANTHER" id="PTHR43702">
    <property type="entry name" value="L-FUCOSE-PROTON SYMPORTER"/>
    <property type="match status" value="1"/>
</dbReference>
<evidence type="ECO:0000313" key="5">
    <source>
        <dbReference type="Proteomes" id="UP000197587"/>
    </source>
</evidence>
<feature type="transmembrane region" description="Helical" evidence="3">
    <location>
        <begin position="191"/>
        <end position="210"/>
    </location>
</feature>
<dbReference type="Proteomes" id="UP000197587">
    <property type="component" value="Unassembled WGS sequence"/>
</dbReference>
<keyword evidence="3" id="KW-1133">Transmembrane helix</keyword>
<dbReference type="RefSeq" id="WP_031502093.1">
    <property type="nucleotide sequence ID" value="NZ_JASZ02000030.1"/>
</dbReference>
<accession>A0A246B7L1</accession>
<comment type="subcellular location">
    <subcellularLocation>
        <location evidence="1">Cell inner membrane</location>
        <topology evidence="1">Multi-pass membrane protein</topology>
    </subcellularLocation>
</comment>
<proteinExistence type="predicted"/>
<dbReference type="PANTHER" id="PTHR43702:SF3">
    <property type="entry name" value="PROTEIN TSGA"/>
    <property type="match status" value="1"/>
</dbReference>
<name>A0A246B7L1_9FLAO</name>
<evidence type="ECO:0000256" key="2">
    <source>
        <dbReference type="ARBA" id="ARBA00022475"/>
    </source>
</evidence>
<feature type="transmembrane region" description="Helical" evidence="3">
    <location>
        <begin position="552"/>
        <end position="569"/>
    </location>
</feature>
<feature type="transmembrane region" description="Helical" evidence="3">
    <location>
        <begin position="231"/>
        <end position="251"/>
    </location>
</feature>
<feature type="transmembrane region" description="Helical" evidence="3">
    <location>
        <begin position="87"/>
        <end position="105"/>
    </location>
</feature>
<keyword evidence="3" id="KW-0812">Transmembrane</keyword>
<feature type="transmembrane region" description="Helical" evidence="3">
    <location>
        <begin position="413"/>
        <end position="434"/>
    </location>
</feature>
<sequence>MSSKNQPTNYPALYTLILVFFFWGFIAAGNSIFIPFCKNYFSLDQFQSQLIDFAFYTAYFLGALLLFIFSTIKGYDIIGKWGYKKSIVYGLLLSAVGAAVMIVAVKGNFYYGMLIGLFVVALGFSIQQTAANPFAILLGDPKTGASRQNLAGGINSFGTSIGPIIVGLALFGTTATVDDDQIKHLTLDKVILLYTAVGALFIIAAGIFYFSKKLPAGISSEQIEKAGKARTNLIIMSLLVLICFVPVFATYNSDEAKKIEVLNKDINTLKTALLEEKDFAKKELINQSIGTKNTELQTIKHPLEKTRMIYLIGALLAVVASLVFANFSAKKNPEGWGAMKYPQLVLGMIAILAYVGVEVAIGSNLGELLSLPEFGGYQSSDLAPYISMYWGSLMIGRWTGAISVFNLSKQQQIIATIVVPLIAFLVIIGINTVAQKDMSHLYLYVICVAIQICLFLLTKSKPALTLIIFGLFGVTAMIIGLLTTGNIAIYAFLSGGLACSIMWPSIFALAVTGLGKYTAQGSAFLVMMILGGGIIPPLQGKLSDIIGIHNSYIIPVFCFVYITLFAYLAKKALSNQGIDVDDLENENAH</sequence>
<feature type="transmembrane region" description="Helical" evidence="3">
    <location>
        <begin position="382"/>
        <end position="401"/>
    </location>
</feature>
<organism evidence="4 5">
    <name type="scientific">Kaistella haifensis DSM 19056</name>
    <dbReference type="NCBI Taxonomy" id="1450526"/>
    <lineage>
        <taxon>Bacteria</taxon>
        <taxon>Pseudomonadati</taxon>
        <taxon>Bacteroidota</taxon>
        <taxon>Flavobacteriia</taxon>
        <taxon>Flavobacteriales</taxon>
        <taxon>Weeksellaceae</taxon>
        <taxon>Chryseobacterium group</taxon>
        <taxon>Kaistella</taxon>
    </lineage>
</organism>